<dbReference type="OrthoDB" id="7209686at2"/>
<dbReference type="GO" id="GO:0005524">
    <property type="term" value="F:ATP binding"/>
    <property type="evidence" value="ECO:0007669"/>
    <property type="project" value="InterPro"/>
</dbReference>
<accession>A0A2T0X0U1</accession>
<protein>
    <submittedName>
        <fullName evidence="2">Putative ATPase</fullName>
    </submittedName>
</protein>
<dbReference type="RefSeq" id="WP_106160262.1">
    <property type="nucleotide sequence ID" value="NZ_PVTT01000002.1"/>
</dbReference>
<dbReference type="Proteomes" id="UP000238801">
    <property type="component" value="Unassembled WGS sequence"/>
</dbReference>
<dbReference type="AlphaFoldDB" id="A0A2T0X0U1"/>
<dbReference type="InterPro" id="IPR011579">
    <property type="entry name" value="ATPase_dom"/>
</dbReference>
<dbReference type="Pfam" id="PF01637">
    <property type="entry name" value="ATPase_2"/>
    <property type="match status" value="1"/>
</dbReference>
<dbReference type="InterPro" id="IPR027417">
    <property type="entry name" value="P-loop_NTPase"/>
</dbReference>
<sequence>MAIKNVDEERLKAVLRESFSPARAISDPAHLRGRDKLLRKIEWAFNSPGKHVFIYGERGVGKTSLAQSAAVKHQSVDADPILIACDSTTPFEKIIADCVRACLPPSDIIQKARVEKRIGWSHGITAEAAKGFEKGVIPPVESINDAVTYLKYVAQMHSREPVIIFDEFDQIDDLGTKKKFADIIKQVSDQSVNVKFIFCGIASSLDELIGVHLSSDRYMAPVSVDPLEPSALFQILNHASRQLGVQFGWEELVRVAKISDGFAYYTHLIGEHVLRSMFDDEGEYSAPTLTHFDIGLRGAISEALGSVKQSYELAVLKKSDDYEEVLWAVADSKVLEPRPTAEIYEKSYKEIAERRRLKERSRKVLSQQQFYQRMNRLKQEAHGHILVGNKQGWYKFRENWMRGYVRLVAEEKGVPLGVDHHLAPPPDGADRVKSLM</sequence>
<dbReference type="SMART" id="SM00382">
    <property type="entry name" value="AAA"/>
    <property type="match status" value="1"/>
</dbReference>
<evidence type="ECO:0000313" key="2">
    <source>
        <dbReference type="EMBL" id="PRY92573.1"/>
    </source>
</evidence>
<name>A0A2T0X0U1_9RHOB</name>
<dbReference type="PANTHER" id="PTHR34301:SF8">
    <property type="entry name" value="ATPASE DOMAIN-CONTAINING PROTEIN"/>
    <property type="match status" value="1"/>
</dbReference>
<dbReference type="PANTHER" id="PTHR34301">
    <property type="entry name" value="DNA-BINDING PROTEIN-RELATED"/>
    <property type="match status" value="1"/>
</dbReference>
<evidence type="ECO:0000313" key="3">
    <source>
        <dbReference type="Proteomes" id="UP000238801"/>
    </source>
</evidence>
<proteinExistence type="predicted"/>
<dbReference type="Gene3D" id="3.40.50.300">
    <property type="entry name" value="P-loop containing nucleotide triphosphate hydrolases"/>
    <property type="match status" value="1"/>
</dbReference>
<reference evidence="2 3" key="1">
    <citation type="submission" date="2018-03" db="EMBL/GenBank/DDBJ databases">
        <title>Genomic Encyclopedia of Archaeal and Bacterial Type Strains, Phase II (KMG-II): from individual species to whole genera.</title>
        <authorList>
            <person name="Goeker M."/>
        </authorList>
    </citation>
    <scope>NUCLEOTIDE SEQUENCE [LARGE SCALE GENOMIC DNA]</scope>
    <source>
        <strain evidence="2 3">DSM 29318</strain>
    </source>
</reference>
<keyword evidence="3" id="KW-1185">Reference proteome</keyword>
<gene>
    <name evidence="2" type="ORF">BCF33_1422</name>
</gene>
<dbReference type="SUPFAM" id="SSF52540">
    <property type="entry name" value="P-loop containing nucleoside triphosphate hydrolases"/>
    <property type="match status" value="1"/>
</dbReference>
<dbReference type="EMBL" id="PVTT01000002">
    <property type="protein sequence ID" value="PRY92573.1"/>
    <property type="molecule type" value="Genomic_DNA"/>
</dbReference>
<dbReference type="InterPro" id="IPR003593">
    <property type="entry name" value="AAA+_ATPase"/>
</dbReference>
<organism evidence="2 3">
    <name type="scientific">Hasllibacter halocynthiae</name>
    <dbReference type="NCBI Taxonomy" id="595589"/>
    <lineage>
        <taxon>Bacteria</taxon>
        <taxon>Pseudomonadati</taxon>
        <taxon>Pseudomonadota</taxon>
        <taxon>Alphaproteobacteria</taxon>
        <taxon>Rhodobacterales</taxon>
        <taxon>Roseobacteraceae</taxon>
        <taxon>Hasllibacter</taxon>
    </lineage>
</organism>
<comment type="caution">
    <text evidence="2">The sequence shown here is derived from an EMBL/GenBank/DDBJ whole genome shotgun (WGS) entry which is preliminary data.</text>
</comment>
<feature type="domain" description="AAA+ ATPase" evidence="1">
    <location>
        <begin position="48"/>
        <end position="288"/>
    </location>
</feature>
<evidence type="ECO:0000259" key="1">
    <source>
        <dbReference type="SMART" id="SM00382"/>
    </source>
</evidence>